<keyword evidence="1" id="KW-0813">Transport</keyword>
<dbReference type="PANTHER" id="PTHR42788">
    <property type="entry name" value="TAURINE IMPORT ATP-BINDING PROTEIN-RELATED"/>
    <property type="match status" value="1"/>
</dbReference>
<name>A0A644VIF2_9ZZZZ</name>
<evidence type="ECO:0000256" key="3">
    <source>
        <dbReference type="ARBA" id="ARBA00022840"/>
    </source>
</evidence>
<evidence type="ECO:0000313" key="5">
    <source>
        <dbReference type="EMBL" id="MPL91096.1"/>
    </source>
</evidence>
<evidence type="ECO:0000256" key="2">
    <source>
        <dbReference type="ARBA" id="ARBA00022741"/>
    </source>
</evidence>
<dbReference type="GO" id="GO:0016887">
    <property type="term" value="F:ATP hydrolysis activity"/>
    <property type="evidence" value="ECO:0007669"/>
    <property type="project" value="InterPro"/>
</dbReference>
<keyword evidence="3 5" id="KW-0067">ATP-binding</keyword>
<keyword evidence="5" id="KW-0378">Hydrolase</keyword>
<protein>
    <submittedName>
        <fullName evidence="5">Bicarbonate transport ATP-binding protein CmpC</fullName>
        <ecNumber evidence="5">3.6.3.-</ecNumber>
    </submittedName>
</protein>
<dbReference type="SMART" id="SM00382">
    <property type="entry name" value="AAA"/>
    <property type="match status" value="1"/>
</dbReference>
<accession>A0A644VIF2</accession>
<evidence type="ECO:0000256" key="1">
    <source>
        <dbReference type="ARBA" id="ARBA00022448"/>
    </source>
</evidence>
<dbReference type="CDD" id="cd03293">
    <property type="entry name" value="ABC_NrtD_SsuB_transporters"/>
    <property type="match status" value="1"/>
</dbReference>
<dbReference type="InterPro" id="IPR003593">
    <property type="entry name" value="AAA+_ATPase"/>
</dbReference>
<keyword evidence="2" id="KW-0547">Nucleotide-binding</keyword>
<proteinExistence type="predicted"/>
<reference evidence="5" key="1">
    <citation type="submission" date="2019-08" db="EMBL/GenBank/DDBJ databases">
        <authorList>
            <person name="Kucharzyk K."/>
            <person name="Murdoch R.W."/>
            <person name="Higgins S."/>
            <person name="Loffler F."/>
        </authorList>
    </citation>
    <scope>NUCLEOTIDE SEQUENCE</scope>
</reference>
<dbReference type="AlphaFoldDB" id="A0A644VIF2"/>
<dbReference type="InterPro" id="IPR017871">
    <property type="entry name" value="ABC_transporter-like_CS"/>
</dbReference>
<dbReference type="PROSITE" id="PS50893">
    <property type="entry name" value="ABC_TRANSPORTER_2"/>
    <property type="match status" value="1"/>
</dbReference>
<dbReference type="EMBL" id="VSSQ01000320">
    <property type="protein sequence ID" value="MPL91096.1"/>
    <property type="molecule type" value="Genomic_DNA"/>
</dbReference>
<sequence length="259" mass="28388">MSALLQIQNVSKTFDLPGGQALTAVDDVSFAVEKGSICVLLGPSGSGKSTLLRMIAGLETQTSGAVLLNDTPIDGPGRERGMVFQAYSSFDWLSVGKNVEFGMKINGVPTAERRARAERFIGLVGLSKFIDAYPSRLSGGMRQRVAIARTLANAPDVLLMDEPFGALDAETRWQMQELMIEVAEASGTTMIIVTHDIEEAIFLADKIVFLSSHPGRLKEEILPTFKPGRLRNKEDVISLPGYAEMERKIMRMMREEGHK</sequence>
<dbReference type="InterPro" id="IPR027417">
    <property type="entry name" value="P-loop_NTPase"/>
</dbReference>
<organism evidence="5">
    <name type="scientific">bioreactor metagenome</name>
    <dbReference type="NCBI Taxonomy" id="1076179"/>
    <lineage>
        <taxon>unclassified sequences</taxon>
        <taxon>metagenomes</taxon>
        <taxon>ecological metagenomes</taxon>
    </lineage>
</organism>
<comment type="caution">
    <text evidence="5">The sequence shown here is derived from an EMBL/GenBank/DDBJ whole genome shotgun (WGS) entry which is preliminary data.</text>
</comment>
<dbReference type="SUPFAM" id="SSF52540">
    <property type="entry name" value="P-loop containing nucleoside triphosphate hydrolases"/>
    <property type="match status" value="1"/>
</dbReference>
<dbReference type="PANTHER" id="PTHR42788:SF13">
    <property type="entry name" value="ALIPHATIC SULFONATES IMPORT ATP-BINDING PROTEIN SSUB"/>
    <property type="match status" value="1"/>
</dbReference>
<dbReference type="Gene3D" id="3.40.50.300">
    <property type="entry name" value="P-loop containing nucleotide triphosphate hydrolases"/>
    <property type="match status" value="1"/>
</dbReference>
<feature type="domain" description="ABC transporter" evidence="4">
    <location>
        <begin position="5"/>
        <end position="237"/>
    </location>
</feature>
<dbReference type="GO" id="GO:0005524">
    <property type="term" value="F:ATP binding"/>
    <property type="evidence" value="ECO:0007669"/>
    <property type="project" value="UniProtKB-KW"/>
</dbReference>
<dbReference type="EC" id="3.6.3.-" evidence="5"/>
<evidence type="ECO:0000259" key="4">
    <source>
        <dbReference type="PROSITE" id="PS50893"/>
    </source>
</evidence>
<dbReference type="InterPro" id="IPR003439">
    <property type="entry name" value="ABC_transporter-like_ATP-bd"/>
</dbReference>
<gene>
    <name evidence="5" type="primary">cmpC_2</name>
    <name evidence="5" type="ORF">SDC9_37159</name>
</gene>
<dbReference type="Pfam" id="PF00005">
    <property type="entry name" value="ABC_tran"/>
    <property type="match status" value="1"/>
</dbReference>
<dbReference type="InterPro" id="IPR050166">
    <property type="entry name" value="ABC_transporter_ATP-bind"/>
</dbReference>
<dbReference type="PROSITE" id="PS00211">
    <property type="entry name" value="ABC_TRANSPORTER_1"/>
    <property type="match status" value="1"/>
</dbReference>